<protein>
    <submittedName>
        <fullName evidence="9">TrkH family potassium uptake protein</fullName>
    </submittedName>
</protein>
<evidence type="ECO:0000256" key="1">
    <source>
        <dbReference type="ARBA" id="ARBA00004651"/>
    </source>
</evidence>
<dbReference type="InterPro" id="IPR003445">
    <property type="entry name" value="Cat_transpt"/>
</dbReference>
<keyword evidence="5 8" id="KW-1133">Transmembrane helix</keyword>
<feature type="transmembrane region" description="Helical" evidence="8">
    <location>
        <begin position="73"/>
        <end position="100"/>
    </location>
</feature>
<dbReference type="PANTHER" id="PTHR32024:SF4">
    <property type="entry name" value="KTR SYSTEM POTASSIUM UPTAKE PROTEIN D"/>
    <property type="match status" value="1"/>
</dbReference>
<sequence>MFNTLKKDRLRPAQMIVLFYIVAVFISIGLLSLPIALKPGVEWTFIDLVFTAVSAISVTGLTVVPTAETFSTAGIFILLFILQFGGIGIMTLGTFFWLLIGKKIGLKERQLIRTDQNQTHFAGLVSLMKQILVIILFIEFIGTIILGTYFLNYFPSWQEAYLQGLFASVSATTNAGFDITGNSLIPFAQDYFVQTINIILLTLGAIGFPVLIELKDYIKSKNTSLQNHFTLYTKLTTLTFFSLMVFGTILIFIFEVNHFFANKSWHESLFYAFFQSSTTRNGGLATMDVSQFSNPTLMLLCFLMFIGASPSSVGGGIRTTTFAVIILLIISFAKGQKDVKVFKREIHEEDIRKSVVVSFLALMICFIAVMILSKTEPFSMMKIWFEVSSAFGTTGLSMGITSELSSIGKVVIILLMFIGRIGILSFIFIFNRKNQQISYHYPKEQLIVG</sequence>
<dbReference type="GO" id="GO:0005886">
    <property type="term" value="C:plasma membrane"/>
    <property type="evidence" value="ECO:0007669"/>
    <property type="project" value="UniProtKB-SubCell"/>
</dbReference>
<dbReference type="AlphaFoldDB" id="A0A6G1XAH3"/>
<dbReference type="RefSeq" id="WP_153729677.1">
    <property type="nucleotide sequence ID" value="NZ_WJNH01000012.1"/>
</dbReference>
<evidence type="ECO:0000256" key="2">
    <source>
        <dbReference type="ARBA" id="ARBA00022448"/>
    </source>
</evidence>
<keyword evidence="7 8" id="KW-0472">Membrane</keyword>
<keyword evidence="3" id="KW-1003">Cell membrane</keyword>
<feature type="transmembrane region" description="Helical" evidence="8">
    <location>
        <begin position="351"/>
        <end position="372"/>
    </location>
</feature>
<dbReference type="GO" id="GO:0008324">
    <property type="term" value="F:monoatomic cation transmembrane transporter activity"/>
    <property type="evidence" value="ECO:0007669"/>
    <property type="project" value="InterPro"/>
</dbReference>
<evidence type="ECO:0000256" key="6">
    <source>
        <dbReference type="ARBA" id="ARBA00023065"/>
    </source>
</evidence>
<comment type="caution">
    <text evidence="9">The sequence shown here is derived from an EMBL/GenBank/DDBJ whole genome shotgun (WGS) entry which is preliminary data.</text>
</comment>
<gene>
    <name evidence="9" type="ORF">GH754_16105</name>
</gene>
<keyword evidence="10" id="KW-1185">Reference proteome</keyword>
<keyword evidence="4 8" id="KW-0812">Transmembrane</keyword>
<evidence type="ECO:0000256" key="3">
    <source>
        <dbReference type="ARBA" id="ARBA00022475"/>
    </source>
</evidence>
<dbReference type="OrthoDB" id="9810952at2"/>
<evidence type="ECO:0000313" key="10">
    <source>
        <dbReference type="Proteomes" id="UP000480185"/>
    </source>
</evidence>
<evidence type="ECO:0000256" key="8">
    <source>
        <dbReference type="SAM" id="Phobius"/>
    </source>
</evidence>
<feature type="transmembrane region" description="Helical" evidence="8">
    <location>
        <begin position="407"/>
        <end position="430"/>
    </location>
</feature>
<feature type="transmembrane region" description="Helical" evidence="8">
    <location>
        <begin position="45"/>
        <end position="67"/>
    </location>
</feature>
<feature type="transmembrane region" description="Helical" evidence="8">
    <location>
        <begin position="131"/>
        <end position="151"/>
    </location>
</feature>
<dbReference type="Proteomes" id="UP000480185">
    <property type="component" value="Unassembled WGS sequence"/>
</dbReference>
<dbReference type="GO" id="GO:0030001">
    <property type="term" value="P:metal ion transport"/>
    <property type="evidence" value="ECO:0007669"/>
    <property type="project" value="UniProtKB-ARBA"/>
</dbReference>
<proteinExistence type="predicted"/>
<accession>A0A6G1XAH3</accession>
<name>A0A6G1XAH3_9BACI</name>
<keyword evidence="2" id="KW-0813">Transport</keyword>
<reference evidence="9 10" key="1">
    <citation type="submission" date="2019-11" db="EMBL/GenBank/DDBJ databases">
        <authorList>
            <person name="Li J."/>
        </authorList>
    </citation>
    <scope>NUCLEOTIDE SEQUENCE [LARGE SCALE GENOMIC DNA]</scope>
    <source>
        <strain evidence="9 10">J4</strain>
    </source>
</reference>
<keyword evidence="6" id="KW-0406">Ion transport</keyword>
<feature type="transmembrane region" description="Helical" evidence="8">
    <location>
        <begin position="191"/>
        <end position="214"/>
    </location>
</feature>
<dbReference type="Pfam" id="PF02386">
    <property type="entry name" value="TrkH"/>
    <property type="match status" value="1"/>
</dbReference>
<evidence type="ECO:0000313" key="9">
    <source>
        <dbReference type="EMBL" id="MRG87788.1"/>
    </source>
</evidence>
<evidence type="ECO:0000256" key="4">
    <source>
        <dbReference type="ARBA" id="ARBA00022692"/>
    </source>
</evidence>
<dbReference type="EMBL" id="WJNH01000012">
    <property type="protein sequence ID" value="MRG87788.1"/>
    <property type="molecule type" value="Genomic_DNA"/>
</dbReference>
<feature type="transmembrane region" description="Helical" evidence="8">
    <location>
        <begin position="297"/>
        <end position="330"/>
    </location>
</feature>
<feature type="transmembrane region" description="Helical" evidence="8">
    <location>
        <begin position="235"/>
        <end position="254"/>
    </location>
</feature>
<comment type="subcellular location">
    <subcellularLocation>
        <location evidence="1">Cell membrane</location>
        <topology evidence="1">Multi-pass membrane protein</topology>
    </subcellularLocation>
</comment>
<feature type="transmembrane region" description="Helical" evidence="8">
    <location>
        <begin position="12"/>
        <end position="33"/>
    </location>
</feature>
<organism evidence="9 10">
    <name type="scientific">Salinibacillus xinjiangensis</name>
    <dbReference type="NCBI Taxonomy" id="1229268"/>
    <lineage>
        <taxon>Bacteria</taxon>
        <taxon>Bacillati</taxon>
        <taxon>Bacillota</taxon>
        <taxon>Bacilli</taxon>
        <taxon>Bacillales</taxon>
        <taxon>Bacillaceae</taxon>
        <taxon>Salinibacillus</taxon>
    </lineage>
</organism>
<dbReference type="PANTHER" id="PTHR32024">
    <property type="entry name" value="TRK SYSTEM POTASSIUM UPTAKE PROTEIN TRKG-RELATED"/>
    <property type="match status" value="1"/>
</dbReference>
<evidence type="ECO:0000256" key="5">
    <source>
        <dbReference type="ARBA" id="ARBA00022989"/>
    </source>
</evidence>
<evidence type="ECO:0000256" key="7">
    <source>
        <dbReference type="ARBA" id="ARBA00023136"/>
    </source>
</evidence>